<accession>A0A644UDM7</accession>
<reference evidence="1" key="1">
    <citation type="submission" date="2019-08" db="EMBL/GenBank/DDBJ databases">
        <authorList>
            <person name="Kucharzyk K."/>
            <person name="Murdoch R.W."/>
            <person name="Higgins S."/>
            <person name="Loffler F."/>
        </authorList>
    </citation>
    <scope>NUCLEOTIDE SEQUENCE</scope>
</reference>
<evidence type="ECO:0000313" key="1">
    <source>
        <dbReference type="EMBL" id="MPL77096.1"/>
    </source>
</evidence>
<dbReference type="Pfam" id="PF04294">
    <property type="entry name" value="VanW"/>
    <property type="match status" value="1"/>
</dbReference>
<evidence type="ECO:0008006" key="2">
    <source>
        <dbReference type="Google" id="ProtNLM"/>
    </source>
</evidence>
<organism evidence="1">
    <name type="scientific">bioreactor metagenome</name>
    <dbReference type="NCBI Taxonomy" id="1076179"/>
    <lineage>
        <taxon>unclassified sequences</taxon>
        <taxon>metagenomes</taxon>
        <taxon>ecological metagenomes</taxon>
    </lineage>
</organism>
<dbReference type="PANTHER" id="PTHR35788">
    <property type="entry name" value="EXPORTED PROTEIN-RELATED"/>
    <property type="match status" value="1"/>
</dbReference>
<dbReference type="AlphaFoldDB" id="A0A644UDM7"/>
<comment type="caution">
    <text evidence="1">The sequence shown here is derived from an EMBL/GenBank/DDBJ whole genome shotgun (WGS) entry which is preliminary data.</text>
</comment>
<dbReference type="PANTHER" id="PTHR35788:SF1">
    <property type="entry name" value="EXPORTED PROTEIN"/>
    <property type="match status" value="1"/>
</dbReference>
<name>A0A644UDM7_9ZZZZ</name>
<dbReference type="InterPro" id="IPR007391">
    <property type="entry name" value="Vancomycin_resist_VanW"/>
</dbReference>
<proteinExistence type="predicted"/>
<protein>
    <recommendedName>
        <fullName evidence="2">Vancomycin B-type resistance protein VanW</fullName>
    </recommendedName>
</protein>
<dbReference type="InterPro" id="IPR052913">
    <property type="entry name" value="Glycopeptide_resist_protein"/>
</dbReference>
<dbReference type="PROSITE" id="PS51257">
    <property type="entry name" value="PROKAR_LIPOPROTEIN"/>
    <property type="match status" value="1"/>
</dbReference>
<sequence length="272" mass="29666">MKRIFVIALLLSAVTLVGCGLNRPAPKPEAVRVSEGVTLDGRNIGYLSAGEVEAILNQIAAEQYVTPISACFDEKGVVVDGRTGRRLNAAATMTQVMASPPNSHVSSVYQDIFPAINADVLKKARKVSSYTTPIVNDHPDRIHNIKLTAKLINNSILEPGSEFSFNSITGEPTADRGFRKATIFAADGRHEQGIGGGMCQVSSTLYNAVLEAKLTVTERHPHSQPVNYVPVNRDATTYTDKDFRFINSTRRPIMIRSFVAEKQLRVDLLTIG</sequence>
<gene>
    <name evidence="1" type="ORF">SDC9_22947</name>
</gene>
<dbReference type="EMBL" id="VSSQ01000103">
    <property type="protein sequence ID" value="MPL77096.1"/>
    <property type="molecule type" value="Genomic_DNA"/>
</dbReference>